<dbReference type="AlphaFoldDB" id="A0A1Y4QUH6"/>
<dbReference type="Proteomes" id="UP000196074">
    <property type="component" value="Unassembled WGS sequence"/>
</dbReference>
<protein>
    <submittedName>
        <fullName evidence="1">Uncharacterized protein</fullName>
    </submittedName>
</protein>
<reference evidence="2" key="1">
    <citation type="submission" date="2017-04" db="EMBL/GenBank/DDBJ databases">
        <title>Function of individual gut microbiota members based on whole genome sequencing of pure cultures obtained from chicken caecum.</title>
        <authorList>
            <person name="Medvecky M."/>
            <person name="Cejkova D."/>
            <person name="Polansky O."/>
            <person name="Karasova D."/>
            <person name="Kubasova T."/>
            <person name="Cizek A."/>
            <person name="Rychlik I."/>
        </authorList>
    </citation>
    <scope>NUCLEOTIDE SEQUENCE [LARGE SCALE GENOMIC DNA]</scope>
    <source>
        <strain evidence="2">An144</strain>
    </source>
</reference>
<evidence type="ECO:0000313" key="2">
    <source>
        <dbReference type="Proteomes" id="UP000196074"/>
    </source>
</evidence>
<accession>A0A1Y4QUH6</accession>
<dbReference type="EMBL" id="NFLC01000026">
    <property type="protein sequence ID" value="OUQ08965.1"/>
    <property type="molecule type" value="Genomic_DNA"/>
</dbReference>
<sequence length="107" mass="12553">MQRVRNKQDWQLLKKRLPGLQEAFMASSIKEYTKLLSDETKLVSERFWQLDKMIKEDKKTGVIVELSSSDMDLILLNLLREGAITESDLEGFSEELIGAVRYFYKYD</sequence>
<dbReference type="RefSeq" id="WP_087215939.1">
    <property type="nucleotide sequence ID" value="NZ_CP144502.1"/>
</dbReference>
<comment type="caution">
    <text evidence="1">The sequence shown here is derived from an EMBL/GenBank/DDBJ whole genome shotgun (WGS) entry which is preliminary data.</text>
</comment>
<proteinExistence type="predicted"/>
<evidence type="ECO:0000313" key="1">
    <source>
        <dbReference type="EMBL" id="OUQ08965.1"/>
    </source>
</evidence>
<name>A0A1Y4QUH6_9ENTE</name>
<organism evidence="1 2">
    <name type="scientific">Enterococcus cecorum</name>
    <dbReference type="NCBI Taxonomy" id="44008"/>
    <lineage>
        <taxon>Bacteria</taxon>
        <taxon>Bacillati</taxon>
        <taxon>Bacillota</taxon>
        <taxon>Bacilli</taxon>
        <taxon>Lactobacillales</taxon>
        <taxon>Enterococcaceae</taxon>
        <taxon>Enterococcus</taxon>
    </lineage>
</organism>
<gene>
    <name evidence="1" type="ORF">B5E88_10510</name>
</gene>